<evidence type="ECO:0000313" key="3">
    <source>
        <dbReference type="Proteomes" id="UP000277498"/>
    </source>
</evidence>
<keyword evidence="2" id="KW-0378">Hydrolase</keyword>
<feature type="domain" description="AB hydrolase-1" evidence="1">
    <location>
        <begin position="20"/>
        <end position="154"/>
    </location>
</feature>
<dbReference type="InterPro" id="IPR029058">
    <property type="entry name" value="AB_hydrolase_fold"/>
</dbReference>
<name>A0A3P5XEQ6_9RHOB</name>
<dbReference type="PANTHER" id="PTHR37946">
    <property type="entry name" value="SLL1969 PROTEIN"/>
    <property type="match status" value="1"/>
</dbReference>
<dbReference type="GO" id="GO:0016787">
    <property type="term" value="F:hydrolase activity"/>
    <property type="evidence" value="ECO:0007669"/>
    <property type="project" value="UniProtKB-KW"/>
</dbReference>
<sequence length="235" mass="24909">MRAPDLTGLLPLAPPRGESVVLIHGLARSRRSLLPMAVALKSAGYAVFSASYPSTRGETAGLPDRLTAAFARAGGPVHTVSHSMGGILLRDWLRHHRPAALGRSVMLGPPNHGSEIVDHLGSLAPFRWINGPAGLSLGTGPDSWPNRLPPADFPLGIIAGNRSVSPWFSALLPGEDDGKVSVASTRLDGMSDHITLPVSHTWMMFSPGVIRQTLHFLSHGRFDHSAEKPGPALSS</sequence>
<dbReference type="EMBL" id="UXAW01000052">
    <property type="protein sequence ID" value="VDC26034.1"/>
    <property type="molecule type" value="Genomic_DNA"/>
</dbReference>
<dbReference type="SUPFAM" id="SSF53474">
    <property type="entry name" value="alpha/beta-Hydrolases"/>
    <property type="match status" value="1"/>
</dbReference>
<protein>
    <submittedName>
        <fullName evidence="2">Alpha/beta hydrolase family protein</fullName>
    </submittedName>
</protein>
<dbReference type="AlphaFoldDB" id="A0A3P5XEQ6"/>
<dbReference type="RefSeq" id="WP_124085943.1">
    <property type="nucleotide sequence ID" value="NZ_UXAW01000052.1"/>
</dbReference>
<evidence type="ECO:0000313" key="2">
    <source>
        <dbReference type="EMBL" id="VDC26034.1"/>
    </source>
</evidence>
<dbReference type="Gene3D" id="3.40.50.1820">
    <property type="entry name" value="alpha/beta hydrolase"/>
    <property type="match status" value="1"/>
</dbReference>
<evidence type="ECO:0000259" key="1">
    <source>
        <dbReference type="Pfam" id="PF12697"/>
    </source>
</evidence>
<proteinExistence type="predicted"/>
<dbReference type="InterPro" id="IPR000073">
    <property type="entry name" value="AB_hydrolase_1"/>
</dbReference>
<reference evidence="2 3" key="1">
    <citation type="submission" date="2018-11" db="EMBL/GenBank/DDBJ databases">
        <authorList>
            <person name="Criscuolo A."/>
        </authorList>
    </citation>
    <scope>NUCLEOTIDE SEQUENCE [LARGE SCALE GENOMIC DNA]</scope>
    <source>
        <strain evidence="2">ACIP111625</strain>
    </source>
</reference>
<organism evidence="2 3">
    <name type="scientific">Pseudogemmobacter humi</name>
    <dbReference type="NCBI Taxonomy" id="2483812"/>
    <lineage>
        <taxon>Bacteria</taxon>
        <taxon>Pseudomonadati</taxon>
        <taxon>Pseudomonadota</taxon>
        <taxon>Alphaproteobacteria</taxon>
        <taxon>Rhodobacterales</taxon>
        <taxon>Paracoccaceae</taxon>
        <taxon>Pseudogemmobacter</taxon>
    </lineage>
</organism>
<dbReference type="Pfam" id="PF12697">
    <property type="entry name" value="Abhydrolase_6"/>
    <property type="match status" value="1"/>
</dbReference>
<dbReference type="OrthoDB" id="556502at2"/>
<gene>
    <name evidence="2" type="ORF">XINFAN_01522</name>
</gene>
<accession>A0A3P5XEQ6</accession>
<keyword evidence="3" id="KW-1185">Reference proteome</keyword>
<dbReference type="PANTHER" id="PTHR37946:SF1">
    <property type="entry name" value="SLL1969 PROTEIN"/>
    <property type="match status" value="1"/>
</dbReference>
<dbReference type="Proteomes" id="UP000277498">
    <property type="component" value="Unassembled WGS sequence"/>
</dbReference>